<evidence type="ECO:0000313" key="2">
    <source>
        <dbReference type="EMBL" id="OJD36372.1"/>
    </source>
</evidence>
<feature type="chain" id="PRO_5012701565" description="AA1-like domain-containing protein" evidence="1">
    <location>
        <begin position="20"/>
        <end position="168"/>
    </location>
</feature>
<feature type="signal peptide" evidence="1">
    <location>
        <begin position="1"/>
        <end position="19"/>
    </location>
</feature>
<comment type="caution">
    <text evidence="2">The sequence shown here is derived from an EMBL/GenBank/DDBJ whole genome shotgun (WGS) entry which is preliminary data.</text>
</comment>
<dbReference type="Proteomes" id="UP000183809">
    <property type="component" value="Unassembled WGS sequence"/>
</dbReference>
<dbReference type="RefSeq" id="XP_020132632.1">
    <property type="nucleotide sequence ID" value="XM_020270770.1"/>
</dbReference>
<organism evidence="2 3">
    <name type="scientific">Diplodia corticola</name>
    <dbReference type="NCBI Taxonomy" id="236234"/>
    <lineage>
        <taxon>Eukaryota</taxon>
        <taxon>Fungi</taxon>
        <taxon>Dikarya</taxon>
        <taxon>Ascomycota</taxon>
        <taxon>Pezizomycotina</taxon>
        <taxon>Dothideomycetes</taxon>
        <taxon>Dothideomycetes incertae sedis</taxon>
        <taxon>Botryosphaeriales</taxon>
        <taxon>Botryosphaeriaceae</taxon>
        <taxon>Diplodia</taxon>
    </lineage>
</organism>
<dbReference type="GeneID" id="31011029"/>
<evidence type="ECO:0008006" key="4">
    <source>
        <dbReference type="Google" id="ProtNLM"/>
    </source>
</evidence>
<dbReference type="Gene3D" id="2.40.350.20">
    <property type="match status" value="1"/>
</dbReference>
<dbReference type="OrthoDB" id="3918350at2759"/>
<evidence type="ECO:0000256" key="1">
    <source>
        <dbReference type="SAM" id="SignalP"/>
    </source>
</evidence>
<dbReference type="AlphaFoldDB" id="A0A1J9S8Y7"/>
<protein>
    <recommendedName>
        <fullName evidence="4">AA1-like domain-containing protein</fullName>
    </recommendedName>
</protein>
<keyword evidence="1" id="KW-0732">Signal</keyword>
<name>A0A1J9S8Y7_9PEZI</name>
<gene>
    <name evidence="2" type="ORF">BKCO1_1200093</name>
</gene>
<proteinExistence type="predicted"/>
<sequence length="168" mass="17989">MRASTFFAAAATLATAVSAAAVPTFAKRYNVTEAWGEWQVTNFTASSHPSNANVDFQIWWNQGYSGPAKCSVNGLTVGGDGVWYDCESDASPFRFSLNQDWNQLSLSQNLYQTGSIVHLNGTAPFDIKWGSSIAGSEATADPFYVPVLSVSSTLPNGTTTAPVFSSRK</sequence>
<dbReference type="EMBL" id="MNUE01000012">
    <property type="protein sequence ID" value="OJD36372.1"/>
    <property type="molecule type" value="Genomic_DNA"/>
</dbReference>
<reference evidence="2 3" key="1">
    <citation type="submission" date="2016-10" db="EMBL/GenBank/DDBJ databases">
        <title>Proteomics and genomics reveal pathogen-plant mechanisms compatible with a hemibiotrophic lifestyle of Diplodia corticola.</title>
        <authorList>
            <person name="Fernandes I."/>
            <person name="De Jonge R."/>
            <person name="Van De Peer Y."/>
            <person name="Devreese B."/>
            <person name="Alves A."/>
            <person name="Esteves A.C."/>
        </authorList>
    </citation>
    <scope>NUCLEOTIDE SEQUENCE [LARGE SCALE GENOMIC DNA]</scope>
    <source>
        <strain evidence="2 3">CBS 112549</strain>
    </source>
</reference>
<keyword evidence="3" id="KW-1185">Reference proteome</keyword>
<accession>A0A1J9S8Y7</accession>
<evidence type="ECO:0000313" key="3">
    <source>
        <dbReference type="Proteomes" id="UP000183809"/>
    </source>
</evidence>